<reference evidence="13 14" key="1">
    <citation type="submission" date="2016-06" db="EMBL/GenBank/DDBJ databases">
        <authorList>
            <person name="Kjaerup R.B."/>
            <person name="Dalgaard T.S."/>
            <person name="Juul-Madsen H.R."/>
        </authorList>
    </citation>
    <scope>NUCLEOTIDE SEQUENCE [LARGE SCALE GENOMIC DNA]</scope>
    <source>
        <strain evidence="13 14">DSM 45626</strain>
    </source>
</reference>
<dbReference type="GO" id="GO:0004673">
    <property type="term" value="F:protein histidine kinase activity"/>
    <property type="evidence" value="ECO:0007669"/>
    <property type="project" value="UniProtKB-EC"/>
</dbReference>
<dbReference type="Gene3D" id="3.30.450.20">
    <property type="entry name" value="PAS domain"/>
    <property type="match status" value="1"/>
</dbReference>
<evidence type="ECO:0000259" key="9">
    <source>
        <dbReference type="Pfam" id="PF02518"/>
    </source>
</evidence>
<proteinExistence type="predicted"/>
<gene>
    <name evidence="13" type="ORF">GA0070558_105121</name>
</gene>
<keyword evidence="7" id="KW-0067">ATP-binding</keyword>
<dbReference type="EC" id="2.7.13.3" evidence="2"/>
<evidence type="ECO:0000313" key="13">
    <source>
        <dbReference type="EMBL" id="SCE75841.1"/>
    </source>
</evidence>
<sequence>MSTLRDLAEEHTQLRPADIDHLHRIAGDWQLLSDLSFADLLLWVPVDRDGTFLCVAQVRPTTAPTAYQDDQVGRIVGGPEVAHLEVAYGQGRIWREGDPVWYGDVPARHEAIPVRLRTADGEAGEVIAVVGRDTNLSTARTPSQLELNYLTTADDLAQMIADGTFPPPRHPGETTSAPRVGDGLVRLDAGGKVTYASPNAQSAYRRLGFAAHLVGEDLAKLHRRLAGDPLEGTEAANGILAALRGEGPPRREIDARGATMLTRALPLMPAGVPIGALVLVRDITEVRRRDRALITKDATIREIHHRVKNNLQTVAALLRLQARRVAMPEARVALEESVRRVASIALVHETLSMSSDEAVEFDGIVDRVASAATEVAATEQTVGMRRRGSFGVLPAEIATSLVMVLNELLLNAVEHGFPPAAESPTGPPAVPTTGSSAGSSTGAEVSGGAGAEASGGAGAAGVGVGSGSAGLAGASGAAGATGGAAVAGGSGSGSAGASGTAGVSGSAGGSESGGGSGLAEGSGSGGVLPQAAAGVESTVPPEVVVSAHRFRKQLHVTVADNGRGLPAGFDAERGSRLGLQIVRALVTGELRGTIELRNGAEGGTEAVLVVPLVRS</sequence>
<dbReference type="InterPro" id="IPR003594">
    <property type="entry name" value="HATPase_dom"/>
</dbReference>
<dbReference type="Pfam" id="PF02518">
    <property type="entry name" value="HATPase_c"/>
    <property type="match status" value="1"/>
</dbReference>
<dbReference type="Proteomes" id="UP000199375">
    <property type="component" value="Unassembled WGS sequence"/>
</dbReference>
<dbReference type="PANTHER" id="PTHR41523">
    <property type="entry name" value="TWO-COMPONENT SYSTEM SENSOR PROTEIN"/>
    <property type="match status" value="1"/>
</dbReference>
<dbReference type="InterPro" id="IPR022066">
    <property type="entry name" value="PdtaS_GAF"/>
</dbReference>
<evidence type="ECO:0000313" key="14">
    <source>
        <dbReference type="Proteomes" id="UP000199375"/>
    </source>
</evidence>
<dbReference type="RefSeq" id="WP_091276934.1">
    <property type="nucleotide sequence ID" value="NZ_FMCW01000005.1"/>
</dbReference>
<dbReference type="GO" id="GO:0005524">
    <property type="term" value="F:ATP binding"/>
    <property type="evidence" value="ECO:0007669"/>
    <property type="project" value="UniProtKB-KW"/>
</dbReference>
<dbReference type="SUPFAM" id="SSF55874">
    <property type="entry name" value="ATPase domain of HSP90 chaperone/DNA topoisomerase II/histidine kinase"/>
    <property type="match status" value="1"/>
</dbReference>
<dbReference type="Pfam" id="PF07568">
    <property type="entry name" value="HisKA_2"/>
    <property type="match status" value="1"/>
</dbReference>
<dbReference type="AlphaFoldDB" id="A0A1C4UW09"/>
<evidence type="ECO:0000256" key="2">
    <source>
        <dbReference type="ARBA" id="ARBA00012438"/>
    </source>
</evidence>
<feature type="domain" description="Histidine kinase PdtaS GAF" evidence="12">
    <location>
        <begin position="4"/>
        <end position="153"/>
    </location>
</feature>
<dbReference type="Pfam" id="PF08448">
    <property type="entry name" value="PAS_4"/>
    <property type="match status" value="1"/>
</dbReference>
<keyword evidence="4" id="KW-0808">Transferase</keyword>
<evidence type="ECO:0000256" key="3">
    <source>
        <dbReference type="ARBA" id="ARBA00022553"/>
    </source>
</evidence>
<organism evidence="13 14">
    <name type="scientific">Micromonospora haikouensis</name>
    <dbReference type="NCBI Taxonomy" id="686309"/>
    <lineage>
        <taxon>Bacteria</taxon>
        <taxon>Bacillati</taxon>
        <taxon>Actinomycetota</taxon>
        <taxon>Actinomycetes</taxon>
        <taxon>Micromonosporales</taxon>
        <taxon>Micromonosporaceae</taxon>
        <taxon>Micromonospora</taxon>
    </lineage>
</organism>
<feature type="domain" description="PAS fold-4" evidence="11">
    <location>
        <begin position="180"/>
        <end position="288"/>
    </location>
</feature>
<name>A0A1C4UW09_9ACTN</name>
<evidence type="ECO:0000256" key="6">
    <source>
        <dbReference type="ARBA" id="ARBA00022777"/>
    </source>
</evidence>
<comment type="catalytic activity">
    <reaction evidence="1">
        <text>ATP + protein L-histidine = ADP + protein N-phospho-L-histidine.</text>
        <dbReference type="EC" id="2.7.13.3"/>
    </reaction>
</comment>
<feature type="compositionally biased region" description="Gly residues" evidence="8">
    <location>
        <begin position="482"/>
        <end position="496"/>
    </location>
</feature>
<dbReference type="InterPro" id="IPR038424">
    <property type="entry name" value="H_kinase_PdtaS_GAF_sf"/>
</dbReference>
<dbReference type="Pfam" id="PF12282">
    <property type="entry name" value="GAF_PdtaS"/>
    <property type="match status" value="1"/>
</dbReference>
<evidence type="ECO:0000256" key="7">
    <source>
        <dbReference type="ARBA" id="ARBA00022840"/>
    </source>
</evidence>
<evidence type="ECO:0000256" key="1">
    <source>
        <dbReference type="ARBA" id="ARBA00000085"/>
    </source>
</evidence>
<feature type="domain" description="Signal transduction histidine kinase subgroup 2 dimerisation and phosphoacceptor" evidence="10">
    <location>
        <begin position="302"/>
        <end position="373"/>
    </location>
</feature>
<evidence type="ECO:0000256" key="5">
    <source>
        <dbReference type="ARBA" id="ARBA00022741"/>
    </source>
</evidence>
<dbReference type="PANTHER" id="PTHR41523:SF8">
    <property type="entry name" value="ETHYLENE RESPONSE SENSOR PROTEIN"/>
    <property type="match status" value="1"/>
</dbReference>
<evidence type="ECO:0000259" key="11">
    <source>
        <dbReference type="Pfam" id="PF08448"/>
    </source>
</evidence>
<dbReference type="Gene3D" id="3.30.450.280">
    <property type="entry name" value="GAF domain"/>
    <property type="match status" value="1"/>
</dbReference>
<dbReference type="InterPro" id="IPR036890">
    <property type="entry name" value="HATPase_C_sf"/>
</dbReference>
<dbReference type="InterPro" id="IPR013656">
    <property type="entry name" value="PAS_4"/>
</dbReference>
<evidence type="ECO:0000256" key="8">
    <source>
        <dbReference type="SAM" id="MobiDB-lite"/>
    </source>
</evidence>
<keyword evidence="5" id="KW-0547">Nucleotide-binding</keyword>
<feature type="domain" description="Histidine kinase/HSP90-like ATPase" evidence="9">
    <location>
        <begin position="541"/>
        <end position="612"/>
    </location>
</feature>
<evidence type="ECO:0000259" key="12">
    <source>
        <dbReference type="Pfam" id="PF12282"/>
    </source>
</evidence>
<keyword evidence="3" id="KW-0597">Phosphoprotein</keyword>
<protein>
    <recommendedName>
        <fullName evidence="2">histidine kinase</fullName>
        <ecNumber evidence="2">2.7.13.3</ecNumber>
    </recommendedName>
</protein>
<dbReference type="Gene3D" id="3.30.565.10">
    <property type="entry name" value="Histidine kinase-like ATPase, C-terminal domain"/>
    <property type="match status" value="1"/>
</dbReference>
<accession>A0A1C4UW09</accession>
<dbReference type="InterPro" id="IPR011495">
    <property type="entry name" value="Sig_transdc_His_kin_sub2_dim/P"/>
</dbReference>
<feature type="compositionally biased region" description="Low complexity" evidence="8">
    <location>
        <begin position="433"/>
        <end position="444"/>
    </location>
</feature>
<evidence type="ECO:0000259" key="10">
    <source>
        <dbReference type="Pfam" id="PF07568"/>
    </source>
</evidence>
<feature type="compositionally biased region" description="Gly residues" evidence="8">
    <location>
        <begin position="505"/>
        <end position="526"/>
    </location>
</feature>
<dbReference type="EMBL" id="FMCW01000005">
    <property type="protein sequence ID" value="SCE75841.1"/>
    <property type="molecule type" value="Genomic_DNA"/>
</dbReference>
<keyword evidence="6 13" id="KW-0418">Kinase</keyword>
<feature type="compositionally biased region" description="Gly residues" evidence="8">
    <location>
        <begin position="445"/>
        <end position="459"/>
    </location>
</feature>
<feature type="region of interest" description="Disordered" evidence="8">
    <location>
        <begin position="482"/>
        <end position="534"/>
    </location>
</feature>
<evidence type="ECO:0000256" key="4">
    <source>
        <dbReference type="ARBA" id="ARBA00022679"/>
    </source>
</evidence>
<feature type="region of interest" description="Disordered" evidence="8">
    <location>
        <begin position="419"/>
        <end position="459"/>
    </location>
</feature>